<gene>
    <name evidence="2" type="ORF">A3C81_03070</name>
</gene>
<dbReference type="Proteomes" id="UP000177796">
    <property type="component" value="Unassembled WGS sequence"/>
</dbReference>
<dbReference type="EMBL" id="MGJY01000006">
    <property type="protein sequence ID" value="OGN16674.1"/>
    <property type="molecule type" value="Genomic_DNA"/>
</dbReference>
<organism evidence="2 3">
    <name type="scientific">Candidatus Yanofskybacteria bacterium RIFCSPHIGHO2_02_FULL_46_19</name>
    <dbReference type="NCBI Taxonomy" id="1802684"/>
    <lineage>
        <taxon>Bacteria</taxon>
        <taxon>Candidatus Yanofskyibacteriota</taxon>
    </lineage>
</organism>
<dbReference type="AlphaFoldDB" id="A0A1F8FU25"/>
<feature type="region of interest" description="Disordered" evidence="1">
    <location>
        <begin position="11"/>
        <end position="44"/>
    </location>
</feature>
<proteinExistence type="predicted"/>
<evidence type="ECO:0000313" key="3">
    <source>
        <dbReference type="Proteomes" id="UP000177796"/>
    </source>
</evidence>
<name>A0A1F8FU25_9BACT</name>
<feature type="compositionally biased region" description="Basic and acidic residues" evidence="1">
    <location>
        <begin position="25"/>
        <end position="44"/>
    </location>
</feature>
<sequence length="263" mass="30316">MNLKRYWIGAGSSSGKGGAGIRTQSEFKKTSGSPKKERSNRRQETLRAKHMIAEKLERFPDQLTLLDLKLMRFDSESGRIFAVLIKNGILTSIELREIMHIFPSFRKDALNELVIRTSKEEADVLDWIAICLRFPSDMHTKTIAKKMLEALSKKGQFTKYDAFWILRDIKDGELTHIAVKEIKKCAHGYELDREDIFQLLGTPLTKKFIFDIVINHNYLDKLFGHAYTQDQKIADLYKVMESVPEETQTIFGIVSRIKNPGLY</sequence>
<evidence type="ECO:0000313" key="2">
    <source>
        <dbReference type="EMBL" id="OGN16674.1"/>
    </source>
</evidence>
<accession>A0A1F8FU25</accession>
<evidence type="ECO:0000256" key="1">
    <source>
        <dbReference type="SAM" id="MobiDB-lite"/>
    </source>
</evidence>
<reference evidence="2 3" key="1">
    <citation type="journal article" date="2016" name="Nat. Commun.">
        <title>Thousands of microbial genomes shed light on interconnected biogeochemical processes in an aquifer system.</title>
        <authorList>
            <person name="Anantharaman K."/>
            <person name="Brown C.T."/>
            <person name="Hug L.A."/>
            <person name="Sharon I."/>
            <person name="Castelle C.J."/>
            <person name="Probst A.J."/>
            <person name="Thomas B.C."/>
            <person name="Singh A."/>
            <person name="Wilkins M.J."/>
            <person name="Karaoz U."/>
            <person name="Brodie E.L."/>
            <person name="Williams K.H."/>
            <person name="Hubbard S.S."/>
            <person name="Banfield J.F."/>
        </authorList>
    </citation>
    <scope>NUCLEOTIDE SEQUENCE [LARGE SCALE GENOMIC DNA]</scope>
</reference>
<protein>
    <submittedName>
        <fullName evidence="2">Uncharacterized protein</fullName>
    </submittedName>
</protein>
<comment type="caution">
    <text evidence="2">The sequence shown here is derived from an EMBL/GenBank/DDBJ whole genome shotgun (WGS) entry which is preliminary data.</text>
</comment>